<dbReference type="RefSeq" id="WP_039646005.1">
    <property type="nucleotide sequence ID" value="NZ_CP008747.1"/>
</dbReference>
<dbReference type="Pfam" id="PF13561">
    <property type="entry name" value="adh_short_C2"/>
    <property type="match status" value="1"/>
</dbReference>
<proteinExistence type="inferred from homology"/>
<dbReference type="InterPro" id="IPR002347">
    <property type="entry name" value="SDR_fam"/>
</dbReference>
<dbReference type="NCBIfam" id="NF047420">
    <property type="entry name" value="EF_P_mod_YmfI"/>
    <property type="match status" value="1"/>
</dbReference>
<reference evidence="2 3" key="1">
    <citation type="journal article" date="2016" name="Front. Microbiol.">
        <title>Comprehensive Phylogenetic Analysis of Bovine Non-aureus Staphylococci Species Based on Whole-Genome Sequencing.</title>
        <authorList>
            <person name="Naushad S."/>
            <person name="Barkema H.W."/>
            <person name="Luby C."/>
            <person name="Condas L.A."/>
            <person name="Nobrega D.B."/>
            <person name="Carson D.A."/>
            <person name="De Buck J."/>
        </authorList>
    </citation>
    <scope>NUCLEOTIDE SEQUENCE [LARGE SCALE GENOMIC DNA]</scope>
    <source>
        <strain evidence="2 3">SNUC 5959</strain>
    </source>
</reference>
<dbReference type="PANTHER" id="PTHR42879">
    <property type="entry name" value="3-OXOACYL-(ACYL-CARRIER-PROTEIN) REDUCTASE"/>
    <property type="match status" value="1"/>
</dbReference>
<gene>
    <name evidence="2" type="ORF">BUZ57_03955</name>
</gene>
<comment type="similarity">
    <text evidence="1">Belongs to the short-chain dehydrogenases/reductases (SDR) family.</text>
</comment>
<evidence type="ECO:0000313" key="3">
    <source>
        <dbReference type="Proteomes" id="UP000285625"/>
    </source>
</evidence>
<name>A0A0A8HRK2_STAHY</name>
<evidence type="ECO:0000256" key="1">
    <source>
        <dbReference type="ARBA" id="ARBA00006484"/>
    </source>
</evidence>
<dbReference type="KEGG" id="shu:SHYC_07985"/>
<accession>A0A0A8HRK2</accession>
<dbReference type="GeneID" id="41073379"/>
<dbReference type="EMBL" id="QXVO01000008">
    <property type="protein sequence ID" value="RIO46648.1"/>
    <property type="molecule type" value="Genomic_DNA"/>
</dbReference>
<dbReference type="HOGENOM" id="CLU_010194_1_3_9"/>
<dbReference type="SUPFAM" id="SSF51735">
    <property type="entry name" value="NAD(P)-binding Rossmann-fold domains"/>
    <property type="match status" value="1"/>
</dbReference>
<organism evidence="2 3">
    <name type="scientific">Staphylococcus hyicus</name>
    <dbReference type="NCBI Taxonomy" id="1284"/>
    <lineage>
        <taxon>Bacteria</taxon>
        <taxon>Bacillati</taxon>
        <taxon>Bacillota</taxon>
        <taxon>Bacilli</taxon>
        <taxon>Bacillales</taxon>
        <taxon>Staphylococcaceae</taxon>
        <taxon>Staphylococcus</taxon>
    </lineage>
</organism>
<dbReference type="InterPro" id="IPR050259">
    <property type="entry name" value="SDR"/>
</dbReference>
<dbReference type="PANTHER" id="PTHR42879:SF2">
    <property type="entry name" value="3-OXOACYL-[ACYL-CARRIER-PROTEIN] REDUCTASE FABG"/>
    <property type="match status" value="1"/>
</dbReference>
<dbReference type="CDD" id="cd05233">
    <property type="entry name" value="SDR_c"/>
    <property type="match status" value="1"/>
</dbReference>
<protein>
    <submittedName>
        <fullName evidence="2">SDR family oxidoreductase</fullName>
    </submittedName>
</protein>
<dbReference type="PRINTS" id="PR00081">
    <property type="entry name" value="GDHRDH"/>
</dbReference>
<dbReference type="Gene3D" id="3.40.50.720">
    <property type="entry name" value="NAD(P)-binding Rossmann-like Domain"/>
    <property type="match status" value="1"/>
</dbReference>
<dbReference type="STRING" id="1284.SHYC_07985"/>
<evidence type="ECO:0000313" key="2">
    <source>
        <dbReference type="EMBL" id="RIO46648.1"/>
    </source>
</evidence>
<comment type="caution">
    <text evidence="2">The sequence shown here is derived from an EMBL/GenBank/DDBJ whole genome shotgun (WGS) entry which is preliminary data.</text>
</comment>
<sequence length="234" mass="26437">MKALVIGGSGSIGQAIVKKLLDDGFEVILTYHRTALLDLQETFKDEPVQFLQIDLTQPIDYKKHFEHISNVDVFIYVSGQSLYGMLQDVTDKDIDDMYRVHVYQFIKMTQYFLNQLIQSPRGRIIVISSIWGEKGASFETIYSTMKAAQIGFVKALSEEVALTPLTVNAIAPGIVEGRMTDELEEEDIKAVIETIPQQRLINVNEIAHACRYLISPYAQSITGTVQRINGGWYR</sequence>
<dbReference type="AlphaFoldDB" id="A0A0A8HRK2"/>
<dbReference type="InterPro" id="IPR036291">
    <property type="entry name" value="NAD(P)-bd_dom_sf"/>
</dbReference>
<dbReference type="Proteomes" id="UP000285625">
    <property type="component" value="Unassembled WGS sequence"/>
</dbReference>